<dbReference type="GO" id="GO:0000400">
    <property type="term" value="F:four-way junction DNA binding"/>
    <property type="evidence" value="ECO:0007669"/>
    <property type="project" value="TreeGrafter"/>
</dbReference>
<dbReference type="Pfam" id="PF08423">
    <property type="entry name" value="Rad51"/>
    <property type="match status" value="2"/>
</dbReference>
<dbReference type="Gene3D" id="3.40.50.300">
    <property type="entry name" value="P-loop containing nucleotide triphosphate hydrolases"/>
    <property type="match status" value="1"/>
</dbReference>
<feature type="region of interest" description="Disordered" evidence="1">
    <location>
        <begin position="24"/>
        <end position="43"/>
    </location>
</feature>
<gene>
    <name evidence="3" type="ORF">ACOF00016_LOCUS8088</name>
</gene>
<protein>
    <recommendedName>
        <fullName evidence="2">RecA family profile 1 domain-containing protein</fullName>
    </recommendedName>
</protein>
<dbReference type="GO" id="GO:0005657">
    <property type="term" value="C:replication fork"/>
    <property type="evidence" value="ECO:0007669"/>
    <property type="project" value="TreeGrafter"/>
</dbReference>
<dbReference type="InterPro" id="IPR020588">
    <property type="entry name" value="RecA_ATP-bd"/>
</dbReference>
<dbReference type="InterPro" id="IPR013632">
    <property type="entry name" value="Rad51_C"/>
</dbReference>
<feature type="compositionally biased region" description="Low complexity" evidence="1">
    <location>
        <begin position="32"/>
        <end position="43"/>
    </location>
</feature>
<feature type="domain" description="RecA family profile 1" evidence="2">
    <location>
        <begin position="139"/>
        <end position="348"/>
    </location>
</feature>
<dbReference type="SUPFAM" id="SSF52540">
    <property type="entry name" value="P-loop containing nucleoside triphosphate hydrolases"/>
    <property type="match status" value="1"/>
</dbReference>
<sequence length="432" mass="47093">MTSSYRIIERLPVEIFENLVHRGDDEDEDETSTAGTSSQQQQGLVLQRRICNKLKSFPRKIAGRNIHKAIKQVGDFLKISDVDLVHGLDPLLTFAECRELRRRICELCAAKPFTLRSVLHRPEMHHGGEAGSHAAAATSHLFIPSGITVLDRQLQGGFRVGTITEIFGRAGSGKTQLAMQICLETVKRGMAAAFLETEGKFSMERLHEMALAISSDNESPQYNDPTIAAATVSRNGSQSALGDTRRQKALETMSQILLYSATNVDELRGAISAVEIEACIRTEPEENAGSITECPVGIIVLDSIAAPARRDFGKGDGAARAQSLMQFARSLKRLAETLKLAVVVINQIGGTAFRPDNKTDEEAEIILDTAGALGNSWHHCASTRLLVECTTTLDAVSNDGRTRQITVTKSSYLKRGSTTLLYLGRNGFKDPS</sequence>
<proteinExistence type="predicted"/>
<accession>A0A7S3P7N4</accession>
<dbReference type="InterPro" id="IPR027417">
    <property type="entry name" value="P-loop_NTPase"/>
</dbReference>
<evidence type="ECO:0000313" key="3">
    <source>
        <dbReference type="EMBL" id="CAE0410637.1"/>
    </source>
</evidence>
<dbReference type="GO" id="GO:0071140">
    <property type="term" value="P:resolution of mitotic recombination intermediates"/>
    <property type="evidence" value="ECO:0007669"/>
    <property type="project" value="TreeGrafter"/>
</dbReference>
<dbReference type="PANTHER" id="PTHR46487:SF1">
    <property type="entry name" value="DNA REPAIR PROTEIN XRCC3"/>
    <property type="match status" value="1"/>
</dbReference>
<dbReference type="GO" id="GO:0000722">
    <property type="term" value="P:telomere maintenance via recombination"/>
    <property type="evidence" value="ECO:0007669"/>
    <property type="project" value="TreeGrafter"/>
</dbReference>
<dbReference type="GO" id="GO:0140664">
    <property type="term" value="F:ATP-dependent DNA damage sensor activity"/>
    <property type="evidence" value="ECO:0007669"/>
    <property type="project" value="InterPro"/>
</dbReference>
<dbReference type="SMART" id="SM00382">
    <property type="entry name" value="AAA"/>
    <property type="match status" value="1"/>
</dbReference>
<dbReference type="GO" id="GO:0033065">
    <property type="term" value="C:Rad51C-XRCC3 complex"/>
    <property type="evidence" value="ECO:0007669"/>
    <property type="project" value="TreeGrafter"/>
</dbReference>
<dbReference type="PROSITE" id="PS50162">
    <property type="entry name" value="RECA_2"/>
    <property type="match status" value="1"/>
</dbReference>
<dbReference type="GO" id="GO:0090656">
    <property type="term" value="P:t-circle formation"/>
    <property type="evidence" value="ECO:0007669"/>
    <property type="project" value="TreeGrafter"/>
</dbReference>
<evidence type="ECO:0000256" key="1">
    <source>
        <dbReference type="SAM" id="MobiDB-lite"/>
    </source>
</evidence>
<name>A0A7S3P7N4_9STRA</name>
<organism evidence="3">
    <name type="scientific">Amphora coffeiformis</name>
    <dbReference type="NCBI Taxonomy" id="265554"/>
    <lineage>
        <taxon>Eukaryota</taxon>
        <taxon>Sar</taxon>
        <taxon>Stramenopiles</taxon>
        <taxon>Ochrophyta</taxon>
        <taxon>Bacillariophyta</taxon>
        <taxon>Bacillariophyceae</taxon>
        <taxon>Bacillariophycidae</taxon>
        <taxon>Thalassiophysales</taxon>
        <taxon>Catenulaceae</taxon>
        <taxon>Amphora</taxon>
    </lineage>
</organism>
<dbReference type="InterPro" id="IPR003593">
    <property type="entry name" value="AAA+_ATPase"/>
</dbReference>
<dbReference type="PANTHER" id="PTHR46487">
    <property type="entry name" value="DNA REPAIR PROTEIN XRCC3"/>
    <property type="match status" value="1"/>
</dbReference>
<evidence type="ECO:0000259" key="2">
    <source>
        <dbReference type="PROSITE" id="PS50162"/>
    </source>
</evidence>
<reference evidence="3" key="1">
    <citation type="submission" date="2021-01" db="EMBL/GenBank/DDBJ databases">
        <authorList>
            <person name="Corre E."/>
            <person name="Pelletier E."/>
            <person name="Niang G."/>
            <person name="Scheremetjew M."/>
            <person name="Finn R."/>
            <person name="Kale V."/>
            <person name="Holt S."/>
            <person name="Cochrane G."/>
            <person name="Meng A."/>
            <person name="Brown T."/>
            <person name="Cohen L."/>
        </authorList>
    </citation>
    <scope>NUCLEOTIDE SEQUENCE</scope>
    <source>
        <strain evidence="3">CCMP127</strain>
    </source>
</reference>
<dbReference type="GO" id="GO:0045003">
    <property type="term" value="P:double-strand break repair via synthesis-dependent strand annealing"/>
    <property type="evidence" value="ECO:0007669"/>
    <property type="project" value="TreeGrafter"/>
</dbReference>
<dbReference type="EMBL" id="HBIM01009599">
    <property type="protein sequence ID" value="CAE0410637.1"/>
    <property type="molecule type" value="Transcribed_RNA"/>
</dbReference>
<dbReference type="AlphaFoldDB" id="A0A7S3P7N4"/>
<dbReference type="GO" id="GO:0005524">
    <property type="term" value="F:ATP binding"/>
    <property type="evidence" value="ECO:0007669"/>
    <property type="project" value="InterPro"/>
</dbReference>